<dbReference type="InterPro" id="IPR036282">
    <property type="entry name" value="Glutathione-S-Trfase_C_sf"/>
</dbReference>
<gene>
    <name evidence="7" type="ORF">D9756_008528</name>
</gene>
<organism evidence="7 8">
    <name type="scientific">Leucocoprinus leucothites</name>
    <dbReference type="NCBI Taxonomy" id="201217"/>
    <lineage>
        <taxon>Eukaryota</taxon>
        <taxon>Fungi</taxon>
        <taxon>Dikarya</taxon>
        <taxon>Basidiomycota</taxon>
        <taxon>Agaricomycotina</taxon>
        <taxon>Agaricomycetes</taxon>
        <taxon>Agaricomycetidae</taxon>
        <taxon>Agaricales</taxon>
        <taxon>Agaricineae</taxon>
        <taxon>Agaricaceae</taxon>
        <taxon>Leucocoprinus</taxon>
    </lineage>
</organism>
<dbReference type="SFLD" id="SFLDS00019">
    <property type="entry name" value="Glutathione_Transferase_(cytos"/>
    <property type="match status" value="1"/>
</dbReference>
<evidence type="ECO:0000256" key="2">
    <source>
        <dbReference type="ARBA" id="ARBA00022679"/>
    </source>
</evidence>
<dbReference type="Gene3D" id="1.20.1050.10">
    <property type="match status" value="1"/>
</dbReference>
<dbReference type="InterPro" id="IPR010987">
    <property type="entry name" value="Glutathione-S-Trfase_C-like"/>
</dbReference>
<dbReference type="Proteomes" id="UP000559027">
    <property type="component" value="Unassembled WGS sequence"/>
</dbReference>
<dbReference type="PANTHER" id="PTHR43900">
    <property type="entry name" value="GLUTATHIONE S-TRANSFERASE RHO"/>
    <property type="match status" value="1"/>
</dbReference>
<keyword evidence="2" id="KW-0808">Transferase</keyword>
<comment type="similarity">
    <text evidence="4">Belongs to the GST superfamily.</text>
</comment>
<evidence type="ECO:0000259" key="6">
    <source>
        <dbReference type="PROSITE" id="PS50405"/>
    </source>
</evidence>
<evidence type="ECO:0000313" key="8">
    <source>
        <dbReference type="Proteomes" id="UP000559027"/>
    </source>
</evidence>
<keyword evidence="8" id="KW-1185">Reference proteome</keyword>
<evidence type="ECO:0000256" key="3">
    <source>
        <dbReference type="ARBA" id="ARBA00047960"/>
    </source>
</evidence>
<dbReference type="Gene3D" id="3.40.30.10">
    <property type="entry name" value="Glutaredoxin"/>
    <property type="match status" value="1"/>
</dbReference>
<evidence type="ECO:0000313" key="7">
    <source>
        <dbReference type="EMBL" id="KAF5350660.1"/>
    </source>
</evidence>
<proteinExistence type="inferred from homology"/>
<dbReference type="EMBL" id="JAACJO010000014">
    <property type="protein sequence ID" value="KAF5350660.1"/>
    <property type="molecule type" value="Genomic_DNA"/>
</dbReference>
<dbReference type="EC" id="2.5.1.18" evidence="1"/>
<dbReference type="GO" id="GO:0006749">
    <property type="term" value="P:glutathione metabolic process"/>
    <property type="evidence" value="ECO:0007669"/>
    <property type="project" value="TreeGrafter"/>
</dbReference>
<evidence type="ECO:0000256" key="4">
    <source>
        <dbReference type="RuleBase" id="RU003494"/>
    </source>
</evidence>
<dbReference type="SUPFAM" id="SSF52833">
    <property type="entry name" value="Thioredoxin-like"/>
    <property type="match status" value="1"/>
</dbReference>
<sequence length="218" mass="24743">MVLKLYGYTRSPPPPPTKLVTLVLYEKNVPFEYIEVDILKGEQRDPGFLSTQPYGQVPVMNDNGFVLYESRAIIRYIADKYADQGTSLAPKDLQKRALLDQAAWGEAFNFNHHASPKVASELLYKKFLGQETDLVKVEELKKSLSAKLDIYEQILSKQAYLIGDELTLADLQHIPFGTLLEQAQVNLTQERPNTARWFNEISSRASWQKVKDGLPARA</sequence>
<dbReference type="InterPro" id="IPR036249">
    <property type="entry name" value="Thioredoxin-like_sf"/>
</dbReference>
<comment type="caution">
    <text evidence="7">The sequence shown here is derived from an EMBL/GenBank/DDBJ whole genome shotgun (WGS) entry which is preliminary data.</text>
</comment>
<dbReference type="SFLD" id="SFLDG01154">
    <property type="entry name" value="Main.5:_Phi-like"/>
    <property type="match status" value="1"/>
</dbReference>
<dbReference type="Pfam" id="PF02798">
    <property type="entry name" value="GST_N"/>
    <property type="match status" value="1"/>
</dbReference>
<dbReference type="SFLD" id="SFLDG00358">
    <property type="entry name" value="Main_(cytGST)"/>
    <property type="match status" value="1"/>
</dbReference>
<dbReference type="SUPFAM" id="SSF47616">
    <property type="entry name" value="GST C-terminal domain-like"/>
    <property type="match status" value="1"/>
</dbReference>
<dbReference type="GO" id="GO:0005737">
    <property type="term" value="C:cytoplasm"/>
    <property type="evidence" value="ECO:0007669"/>
    <property type="project" value="TreeGrafter"/>
</dbReference>
<name>A0A8H5CZ50_9AGAR</name>
<feature type="domain" description="GST N-terminal" evidence="5">
    <location>
        <begin position="1"/>
        <end position="85"/>
    </location>
</feature>
<dbReference type="AlphaFoldDB" id="A0A8H5CZ50"/>
<dbReference type="InterPro" id="IPR004046">
    <property type="entry name" value="GST_C"/>
</dbReference>
<accession>A0A8H5CZ50</accession>
<comment type="catalytic activity">
    <reaction evidence="3">
        <text>RX + glutathione = an S-substituted glutathione + a halide anion + H(+)</text>
        <dbReference type="Rhea" id="RHEA:16437"/>
        <dbReference type="ChEBI" id="CHEBI:15378"/>
        <dbReference type="ChEBI" id="CHEBI:16042"/>
        <dbReference type="ChEBI" id="CHEBI:17792"/>
        <dbReference type="ChEBI" id="CHEBI:57925"/>
        <dbReference type="ChEBI" id="CHEBI:90779"/>
        <dbReference type="EC" id="2.5.1.18"/>
    </reaction>
</comment>
<dbReference type="Pfam" id="PF00043">
    <property type="entry name" value="GST_C"/>
    <property type="match status" value="1"/>
</dbReference>
<protein>
    <recommendedName>
        <fullName evidence="1">glutathione transferase</fullName>
        <ecNumber evidence="1">2.5.1.18</ecNumber>
    </recommendedName>
</protein>
<evidence type="ECO:0000256" key="1">
    <source>
        <dbReference type="ARBA" id="ARBA00012452"/>
    </source>
</evidence>
<dbReference type="InterPro" id="IPR040079">
    <property type="entry name" value="Glutathione_S-Trfase"/>
</dbReference>
<feature type="domain" description="GST C-terminal" evidence="6">
    <location>
        <begin position="92"/>
        <end position="218"/>
    </location>
</feature>
<dbReference type="PROSITE" id="PS50404">
    <property type="entry name" value="GST_NTER"/>
    <property type="match status" value="1"/>
</dbReference>
<evidence type="ECO:0000259" key="5">
    <source>
        <dbReference type="PROSITE" id="PS50404"/>
    </source>
</evidence>
<dbReference type="PROSITE" id="PS50405">
    <property type="entry name" value="GST_CTER"/>
    <property type="match status" value="1"/>
</dbReference>
<dbReference type="GO" id="GO:0004364">
    <property type="term" value="F:glutathione transferase activity"/>
    <property type="evidence" value="ECO:0007669"/>
    <property type="project" value="UniProtKB-EC"/>
</dbReference>
<dbReference type="GO" id="GO:0043295">
    <property type="term" value="F:glutathione binding"/>
    <property type="evidence" value="ECO:0007669"/>
    <property type="project" value="TreeGrafter"/>
</dbReference>
<dbReference type="InterPro" id="IPR004045">
    <property type="entry name" value="Glutathione_S-Trfase_N"/>
</dbReference>
<dbReference type="FunFam" id="3.40.30.10:FF:000016">
    <property type="entry name" value="Glutathione S-transferase F2"/>
    <property type="match status" value="1"/>
</dbReference>
<dbReference type="OrthoDB" id="249703at2759"/>
<dbReference type="PANTHER" id="PTHR43900:SF3">
    <property type="entry name" value="GLUTATHIONE S-TRANSFERASE RHO"/>
    <property type="match status" value="1"/>
</dbReference>
<reference evidence="7 8" key="1">
    <citation type="journal article" date="2020" name="ISME J.">
        <title>Uncovering the hidden diversity of litter-decomposition mechanisms in mushroom-forming fungi.</title>
        <authorList>
            <person name="Floudas D."/>
            <person name="Bentzer J."/>
            <person name="Ahren D."/>
            <person name="Johansson T."/>
            <person name="Persson P."/>
            <person name="Tunlid A."/>
        </authorList>
    </citation>
    <scope>NUCLEOTIDE SEQUENCE [LARGE SCALE GENOMIC DNA]</scope>
    <source>
        <strain evidence="7 8">CBS 146.42</strain>
    </source>
</reference>